<comment type="caution">
    <text evidence="1">The sequence shown here is derived from an EMBL/GenBank/DDBJ whole genome shotgun (WGS) entry which is preliminary data.</text>
</comment>
<name>A0A1R3K188_9ROSI</name>
<accession>A0A1R3K188</accession>
<keyword evidence="2" id="KW-1185">Reference proteome</keyword>
<protein>
    <submittedName>
        <fullName evidence="1">Uncharacterized protein</fullName>
    </submittedName>
</protein>
<dbReference type="AlphaFoldDB" id="A0A1R3K188"/>
<reference evidence="2" key="1">
    <citation type="submission" date="2013-09" db="EMBL/GenBank/DDBJ databases">
        <title>Corchorus olitorius genome sequencing.</title>
        <authorList>
            <person name="Alam M."/>
            <person name="Haque M.S."/>
            <person name="Islam M.S."/>
            <person name="Emdad E.M."/>
            <person name="Islam M.M."/>
            <person name="Ahmed B."/>
            <person name="Halim A."/>
            <person name="Hossen Q.M.M."/>
            <person name="Hossain M.Z."/>
            <person name="Ahmed R."/>
            <person name="Khan M.M."/>
            <person name="Islam R."/>
            <person name="Rashid M.M."/>
            <person name="Khan S.A."/>
            <person name="Rahman M.S."/>
            <person name="Alam M."/>
            <person name="Yahiya A.S."/>
            <person name="Khan M.S."/>
            <person name="Azam M.S."/>
            <person name="Haque T."/>
            <person name="Lashkar M.Z.H."/>
            <person name="Akhand A.I."/>
            <person name="Morshed G."/>
            <person name="Roy S."/>
            <person name="Uddin K.S."/>
            <person name="Rabeya T."/>
            <person name="Hossain A.S."/>
            <person name="Chowdhury A."/>
            <person name="Snigdha A.R."/>
            <person name="Mortoza M.S."/>
            <person name="Matin S.A."/>
            <person name="Hoque S.M.E."/>
            <person name="Islam M.K."/>
            <person name="Roy D.K."/>
            <person name="Haider R."/>
            <person name="Moosa M.M."/>
            <person name="Elias S.M."/>
            <person name="Hasan A.M."/>
            <person name="Jahan S."/>
            <person name="Shafiuddin M."/>
            <person name="Mahmood N."/>
            <person name="Shommy N.S."/>
        </authorList>
    </citation>
    <scope>NUCLEOTIDE SEQUENCE [LARGE SCALE GENOMIC DNA]</scope>
    <source>
        <strain evidence="2">cv. O-4</strain>
    </source>
</reference>
<evidence type="ECO:0000313" key="2">
    <source>
        <dbReference type="Proteomes" id="UP000187203"/>
    </source>
</evidence>
<sequence>MALGKEEKQPEYYNKTQQVRANQMVESLKS</sequence>
<proteinExistence type="predicted"/>
<organism evidence="1 2">
    <name type="scientific">Corchorus olitorius</name>
    <dbReference type="NCBI Taxonomy" id="93759"/>
    <lineage>
        <taxon>Eukaryota</taxon>
        <taxon>Viridiplantae</taxon>
        <taxon>Streptophyta</taxon>
        <taxon>Embryophyta</taxon>
        <taxon>Tracheophyta</taxon>
        <taxon>Spermatophyta</taxon>
        <taxon>Magnoliopsida</taxon>
        <taxon>eudicotyledons</taxon>
        <taxon>Gunneridae</taxon>
        <taxon>Pentapetalae</taxon>
        <taxon>rosids</taxon>
        <taxon>malvids</taxon>
        <taxon>Malvales</taxon>
        <taxon>Malvaceae</taxon>
        <taxon>Grewioideae</taxon>
        <taxon>Apeibeae</taxon>
        <taxon>Corchorus</taxon>
    </lineage>
</organism>
<gene>
    <name evidence="1" type="ORF">COLO4_12313</name>
</gene>
<dbReference type="EMBL" id="AWUE01014901">
    <property type="protein sequence ID" value="OMP00855.1"/>
    <property type="molecule type" value="Genomic_DNA"/>
</dbReference>
<dbReference type="Proteomes" id="UP000187203">
    <property type="component" value="Unassembled WGS sequence"/>
</dbReference>
<evidence type="ECO:0000313" key="1">
    <source>
        <dbReference type="EMBL" id="OMP00855.1"/>
    </source>
</evidence>